<dbReference type="NCBIfam" id="TIGR01571">
    <property type="entry name" value="A_thal_Cys_rich"/>
    <property type="match status" value="1"/>
</dbReference>
<feature type="compositionally biased region" description="Polar residues" evidence="1">
    <location>
        <begin position="159"/>
        <end position="170"/>
    </location>
</feature>
<accession>A0A6A5SNP4</accession>
<dbReference type="PANTHER" id="PTHR15907">
    <property type="entry name" value="DUF614 FAMILY PROTEIN-RELATED"/>
    <property type="match status" value="1"/>
</dbReference>
<gene>
    <name evidence="2" type="ORF">EJ02DRAFT_347841</name>
</gene>
<sequence length="254" mass="27431">MPGRPWTTSLWSCFDPHELCCLTLFCPCVTCGKTYHRLDHDGDTSTYDPLNPACFFYGATLYYCLCFTGIKLSLQTTQLREGHNLEGTLVEDCFKAWACTCCSLIQNEKESKLLFGEHGQTTSGNDSVVEQQYTGGAGQEMVMPQPVVSRQAILESPEEGQTGSLPQHTTCPGPVGPGSVMENSDAEGQAQGLQPTDGAGEQTAMSELGAEERTQSPQHADVAAKQMATPELSTPEQELTGQVNSLQHTDDAAE</sequence>
<keyword evidence="3" id="KW-1185">Reference proteome</keyword>
<reference evidence="2" key="1">
    <citation type="journal article" date="2020" name="Stud. Mycol.">
        <title>101 Dothideomycetes genomes: a test case for predicting lifestyles and emergence of pathogens.</title>
        <authorList>
            <person name="Haridas S."/>
            <person name="Albert R."/>
            <person name="Binder M."/>
            <person name="Bloem J."/>
            <person name="Labutti K."/>
            <person name="Salamov A."/>
            <person name="Andreopoulos B."/>
            <person name="Baker S."/>
            <person name="Barry K."/>
            <person name="Bills G."/>
            <person name="Bluhm B."/>
            <person name="Cannon C."/>
            <person name="Castanera R."/>
            <person name="Culley D."/>
            <person name="Daum C."/>
            <person name="Ezra D."/>
            <person name="Gonzalez J."/>
            <person name="Henrissat B."/>
            <person name="Kuo A."/>
            <person name="Liang C."/>
            <person name="Lipzen A."/>
            <person name="Lutzoni F."/>
            <person name="Magnuson J."/>
            <person name="Mondo S."/>
            <person name="Nolan M."/>
            <person name="Ohm R."/>
            <person name="Pangilinan J."/>
            <person name="Park H.-J."/>
            <person name="Ramirez L."/>
            <person name="Alfaro M."/>
            <person name="Sun H."/>
            <person name="Tritt A."/>
            <person name="Yoshinaga Y."/>
            <person name="Zwiers L.-H."/>
            <person name="Turgeon B."/>
            <person name="Goodwin S."/>
            <person name="Spatafora J."/>
            <person name="Crous P."/>
            <person name="Grigoriev I."/>
        </authorList>
    </citation>
    <scope>NUCLEOTIDE SEQUENCE</scope>
    <source>
        <strain evidence="2">CBS 161.51</strain>
    </source>
</reference>
<dbReference type="Proteomes" id="UP000800038">
    <property type="component" value="Unassembled WGS sequence"/>
</dbReference>
<dbReference type="EMBL" id="ML976048">
    <property type="protein sequence ID" value="KAF1941422.1"/>
    <property type="molecule type" value="Genomic_DNA"/>
</dbReference>
<evidence type="ECO:0000256" key="1">
    <source>
        <dbReference type="SAM" id="MobiDB-lite"/>
    </source>
</evidence>
<evidence type="ECO:0000313" key="2">
    <source>
        <dbReference type="EMBL" id="KAF1941422.1"/>
    </source>
</evidence>
<dbReference type="InterPro" id="IPR006461">
    <property type="entry name" value="PLAC_motif_containing"/>
</dbReference>
<dbReference type="AlphaFoldDB" id="A0A6A5SNP4"/>
<proteinExistence type="predicted"/>
<protein>
    <submittedName>
        <fullName evidence="2">PLAC8-domain-containing protein</fullName>
    </submittedName>
</protein>
<feature type="region of interest" description="Disordered" evidence="1">
    <location>
        <begin position="158"/>
        <end position="254"/>
    </location>
</feature>
<name>A0A6A5SNP4_9PLEO</name>
<feature type="compositionally biased region" description="Polar residues" evidence="1">
    <location>
        <begin position="231"/>
        <end position="247"/>
    </location>
</feature>
<dbReference type="OrthoDB" id="1045822at2759"/>
<evidence type="ECO:0000313" key="3">
    <source>
        <dbReference type="Proteomes" id="UP000800038"/>
    </source>
</evidence>
<organism evidence="2 3">
    <name type="scientific">Clathrospora elynae</name>
    <dbReference type="NCBI Taxonomy" id="706981"/>
    <lineage>
        <taxon>Eukaryota</taxon>
        <taxon>Fungi</taxon>
        <taxon>Dikarya</taxon>
        <taxon>Ascomycota</taxon>
        <taxon>Pezizomycotina</taxon>
        <taxon>Dothideomycetes</taxon>
        <taxon>Pleosporomycetidae</taxon>
        <taxon>Pleosporales</taxon>
        <taxon>Diademaceae</taxon>
        <taxon>Clathrospora</taxon>
    </lineage>
</organism>
<dbReference type="Pfam" id="PF04749">
    <property type="entry name" value="PLAC8"/>
    <property type="match status" value="1"/>
</dbReference>